<dbReference type="InterPro" id="IPR019135">
    <property type="entry name" value="Polycomb_protein_VEFS-Box"/>
</dbReference>
<keyword evidence="6" id="KW-0805">Transcription regulation</keyword>
<evidence type="ECO:0000256" key="3">
    <source>
        <dbReference type="ARBA" id="ARBA00022771"/>
    </source>
</evidence>
<dbReference type="GO" id="GO:0031490">
    <property type="term" value="F:chromatin DNA binding"/>
    <property type="evidence" value="ECO:0007669"/>
    <property type="project" value="TreeGrafter"/>
</dbReference>
<name>A0A922MS94_SPOEX</name>
<feature type="region of interest" description="Disordered" evidence="8">
    <location>
        <begin position="710"/>
        <end position="778"/>
    </location>
</feature>
<dbReference type="Pfam" id="PF23320">
    <property type="entry name" value="Zn_SUZ12"/>
    <property type="match status" value="1"/>
</dbReference>
<evidence type="ECO:0000256" key="5">
    <source>
        <dbReference type="ARBA" id="ARBA00022853"/>
    </source>
</evidence>
<keyword evidence="4" id="KW-0862">Zinc</keyword>
<sequence length="778" mass="86473">MPPKKRDKDNEASKSSKIDHLQADHELFLQAFEKPTQIYRFLRTRNMLSPIFLNRTLSYMKRRMSRSNKSRTGFKVDSLLEKITLKKSTELQPNSLGGYMTLTFLGFYDKSLDDPRDYQVKVETLLLKICHKKRKESSSAIVEVSVGSCSVPLNPSTSEPPAMASAVSISSDTFSPSQGPNVKSYMLMLRVTVTRASGTSTANGAASSSEITNGDCDEPVTKRLKSSSDLNSSSSDGKWTKFYGSELIVYDKHNRCLLTNGEYDLVLHDATPGGRSGTIARSPHKALMAQWETIPNENDLQTEGNPFDIFKVRPLLKLKLSWSQEPTNGLVNRPKLYQQTSENGKKDSSNKDRQSTSKTSNNDIKNGDKTKSDSNDGESKRQQIIYQFLYNNNSRQQTEACDDLHCPWCSLDCGTLYSLLKHLKLCHSRFNFTYFPIPGGARIDVSINELYDGSYTGSPHDLIAAQGRSGSGPAAAGPGGAGPGGAGGPRAGPTRRTALTHVLVWRARARRRPARHSLAEFLELDDADLVDAQRPYLTGHNRLYHHTITCLPVYPNELDIDSESETDPLWLQQKTMMMIDEFTDVNEGEKELMKMWNLHVMKYNYVGDCQIPIACQMFLQMRGKELLEKNLYRNFVLHMCSLHDFGLLSPVALYQTVQMLNQMLADNAEAKEKMRESLRAQREHWQLVGRLQQPAGGGCAPAAPDCKAPPAAGKLGDSSPAVRRKTSNLQNANRMASAASFSKAGSPAASHADTKRKMSSGTIQSRKRSSISERKSSV</sequence>
<dbReference type="InterPro" id="IPR057540">
    <property type="entry name" value="Znf_SUZ12"/>
</dbReference>
<evidence type="ECO:0000256" key="2">
    <source>
        <dbReference type="ARBA" id="ARBA00022723"/>
    </source>
</evidence>
<dbReference type="GO" id="GO:0035098">
    <property type="term" value="C:ESC/E(Z) complex"/>
    <property type="evidence" value="ECO:0007669"/>
    <property type="project" value="TreeGrafter"/>
</dbReference>
<feature type="compositionally biased region" description="Low complexity" evidence="8">
    <location>
        <begin position="465"/>
        <end position="476"/>
    </location>
</feature>
<evidence type="ECO:0000256" key="7">
    <source>
        <dbReference type="ARBA" id="ARBA00023163"/>
    </source>
</evidence>
<feature type="domain" description="Polycomb protein SUZ12-like zinc finger" evidence="10">
    <location>
        <begin position="382"/>
        <end position="449"/>
    </location>
</feature>
<evidence type="ECO:0008006" key="13">
    <source>
        <dbReference type="Google" id="ProtNLM"/>
    </source>
</evidence>
<dbReference type="Proteomes" id="UP000814243">
    <property type="component" value="Unassembled WGS sequence"/>
</dbReference>
<evidence type="ECO:0000256" key="6">
    <source>
        <dbReference type="ARBA" id="ARBA00023015"/>
    </source>
</evidence>
<proteinExistence type="inferred from homology"/>
<reference evidence="11" key="1">
    <citation type="journal article" date="2021" name="G3 (Bethesda)">
        <title>Genome and transcriptome analysis of the beet armyworm Spodoptera exigua reveals targets for pest control. .</title>
        <authorList>
            <person name="Simon S."/>
            <person name="Breeschoten T."/>
            <person name="Jansen H.J."/>
            <person name="Dirks R.P."/>
            <person name="Schranz M.E."/>
            <person name="Ros V.I.D."/>
        </authorList>
    </citation>
    <scope>NUCLEOTIDE SEQUENCE</scope>
    <source>
        <strain evidence="11">TB_SE_WUR_2020</strain>
    </source>
</reference>
<accession>A0A922MS94</accession>
<dbReference type="CDD" id="cd21740">
    <property type="entry name" value="C2_II_SUZ12"/>
    <property type="match status" value="1"/>
</dbReference>
<keyword evidence="2" id="KW-0479">Metal-binding</keyword>
<comment type="similarity">
    <text evidence="1">Belongs to the VEFS (VRN2-EMF2-FIS2-SU(Z)12) family.</text>
</comment>
<dbReference type="PANTHER" id="PTHR22597:SF0">
    <property type="entry name" value="POLYCOMB PROTEIN SUZ12"/>
    <property type="match status" value="1"/>
</dbReference>
<feature type="compositionally biased region" description="Basic and acidic residues" evidence="8">
    <location>
        <begin position="365"/>
        <end position="379"/>
    </location>
</feature>
<dbReference type="GO" id="GO:0008270">
    <property type="term" value="F:zinc ion binding"/>
    <property type="evidence" value="ECO:0007669"/>
    <property type="project" value="UniProtKB-KW"/>
</dbReference>
<feature type="compositionally biased region" description="Gly residues" evidence="8">
    <location>
        <begin position="477"/>
        <end position="490"/>
    </location>
</feature>
<dbReference type="Pfam" id="PF09733">
    <property type="entry name" value="VEFS-Box"/>
    <property type="match status" value="1"/>
</dbReference>
<feature type="region of interest" description="Disordered" evidence="8">
    <location>
        <begin position="465"/>
        <end position="494"/>
    </location>
</feature>
<organism evidence="11 12">
    <name type="scientific">Spodoptera exigua</name>
    <name type="common">Beet armyworm</name>
    <name type="synonym">Noctua fulgens</name>
    <dbReference type="NCBI Taxonomy" id="7107"/>
    <lineage>
        <taxon>Eukaryota</taxon>
        <taxon>Metazoa</taxon>
        <taxon>Ecdysozoa</taxon>
        <taxon>Arthropoda</taxon>
        <taxon>Hexapoda</taxon>
        <taxon>Insecta</taxon>
        <taxon>Pterygota</taxon>
        <taxon>Neoptera</taxon>
        <taxon>Endopterygota</taxon>
        <taxon>Lepidoptera</taxon>
        <taxon>Glossata</taxon>
        <taxon>Ditrysia</taxon>
        <taxon>Noctuoidea</taxon>
        <taxon>Noctuidae</taxon>
        <taxon>Amphipyrinae</taxon>
        <taxon>Spodoptera</taxon>
    </lineage>
</organism>
<evidence type="ECO:0000313" key="11">
    <source>
        <dbReference type="EMBL" id="KAH9641685.1"/>
    </source>
</evidence>
<evidence type="ECO:0000256" key="8">
    <source>
        <dbReference type="SAM" id="MobiDB-lite"/>
    </source>
</evidence>
<dbReference type="CDD" id="cd21750">
    <property type="entry name" value="ZnB-Zn_SUZ12"/>
    <property type="match status" value="1"/>
</dbReference>
<dbReference type="AlphaFoldDB" id="A0A922MS94"/>
<evidence type="ECO:0000259" key="9">
    <source>
        <dbReference type="Pfam" id="PF09733"/>
    </source>
</evidence>
<feature type="compositionally biased region" description="Basic and acidic residues" evidence="8">
    <location>
        <begin position="343"/>
        <end position="355"/>
    </location>
</feature>
<feature type="compositionally biased region" description="Low complexity" evidence="8">
    <location>
        <begin position="198"/>
        <end position="209"/>
    </location>
</feature>
<keyword evidence="7" id="KW-0804">Transcription</keyword>
<keyword evidence="5" id="KW-0156">Chromatin regulator</keyword>
<dbReference type="GO" id="GO:0006325">
    <property type="term" value="P:chromatin organization"/>
    <property type="evidence" value="ECO:0007669"/>
    <property type="project" value="UniProtKB-KW"/>
</dbReference>
<dbReference type="GO" id="GO:0016586">
    <property type="term" value="C:RSC-type complex"/>
    <property type="evidence" value="ECO:0007669"/>
    <property type="project" value="TreeGrafter"/>
</dbReference>
<feature type="region of interest" description="Disordered" evidence="8">
    <location>
        <begin position="198"/>
        <end position="235"/>
    </location>
</feature>
<evidence type="ECO:0000256" key="4">
    <source>
        <dbReference type="ARBA" id="ARBA00022833"/>
    </source>
</evidence>
<gene>
    <name evidence="11" type="ORF">HF086_005131</name>
</gene>
<comment type="caution">
    <text evidence="11">The sequence shown here is derived from an EMBL/GenBank/DDBJ whole genome shotgun (WGS) entry which is preliminary data.</text>
</comment>
<dbReference type="PANTHER" id="PTHR22597">
    <property type="entry name" value="POLYCOMB GROUP PROTEIN"/>
    <property type="match status" value="1"/>
</dbReference>
<dbReference type="CDD" id="cd21551">
    <property type="entry name" value="VEFS-box_SUZ12"/>
    <property type="match status" value="1"/>
</dbReference>
<protein>
    <recommendedName>
        <fullName evidence="13">Polycomb protein VEFS-Box domain-containing protein</fullName>
    </recommendedName>
</protein>
<dbReference type="EMBL" id="JACEFF010000217">
    <property type="protein sequence ID" value="KAH9641685.1"/>
    <property type="molecule type" value="Genomic_DNA"/>
</dbReference>
<feature type="region of interest" description="Disordered" evidence="8">
    <location>
        <begin position="329"/>
        <end position="379"/>
    </location>
</feature>
<evidence type="ECO:0000256" key="1">
    <source>
        <dbReference type="ARBA" id="ARBA00007416"/>
    </source>
</evidence>
<feature type="domain" description="Polycomb protein VEFS-Box" evidence="9">
    <location>
        <begin position="533"/>
        <end position="650"/>
    </location>
</feature>
<evidence type="ECO:0000313" key="12">
    <source>
        <dbReference type="Proteomes" id="UP000814243"/>
    </source>
</evidence>
<keyword evidence="3" id="KW-0863">Zinc-finger</keyword>
<evidence type="ECO:0000259" key="10">
    <source>
        <dbReference type="Pfam" id="PF23320"/>
    </source>
</evidence>